<keyword evidence="5" id="KW-0045">Antibiotic biosynthesis</keyword>
<keyword evidence="4" id="KW-0949">S-adenosyl-L-methionine</keyword>
<dbReference type="Proteomes" id="UP000248544">
    <property type="component" value="Unassembled WGS sequence"/>
</dbReference>
<evidence type="ECO:0000256" key="3">
    <source>
        <dbReference type="ARBA" id="ARBA00022679"/>
    </source>
</evidence>
<dbReference type="InterPro" id="IPR040800">
    <property type="entry name" value="MycE_N"/>
</dbReference>
<evidence type="ECO:0000259" key="6">
    <source>
        <dbReference type="Pfam" id="PF17843"/>
    </source>
</evidence>
<gene>
    <name evidence="7" type="ORF">C1I98_24375</name>
</gene>
<keyword evidence="3 7" id="KW-0808">Transferase</keyword>
<dbReference type="SUPFAM" id="SSF53335">
    <property type="entry name" value="S-adenosyl-L-methionine-dependent methyltransferases"/>
    <property type="match status" value="1"/>
</dbReference>
<keyword evidence="2 7" id="KW-0489">Methyltransferase</keyword>
<evidence type="ECO:0000313" key="7">
    <source>
        <dbReference type="EMBL" id="PZG38225.1"/>
    </source>
</evidence>
<keyword evidence="8" id="KW-1185">Reference proteome</keyword>
<dbReference type="RefSeq" id="WP_111169758.1">
    <property type="nucleotide sequence ID" value="NZ_POUA01000217.1"/>
</dbReference>
<dbReference type="GO" id="GO:0008168">
    <property type="term" value="F:methyltransferase activity"/>
    <property type="evidence" value="ECO:0007669"/>
    <property type="project" value="UniProtKB-KW"/>
</dbReference>
<organism evidence="7 8">
    <name type="scientific">Spongiactinospora gelatinilytica</name>
    <dbReference type="NCBI Taxonomy" id="2666298"/>
    <lineage>
        <taxon>Bacteria</taxon>
        <taxon>Bacillati</taxon>
        <taxon>Actinomycetota</taxon>
        <taxon>Actinomycetes</taxon>
        <taxon>Streptosporangiales</taxon>
        <taxon>Streptosporangiaceae</taxon>
        <taxon>Spongiactinospora</taxon>
    </lineage>
</organism>
<evidence type="ECO:0000256" key="2">
    <source>
        <dbReference type="ARBA" id="ARBA00022603"/>
    </source>
</evidence>
<accession>A0A2W2GD89</accession>
<dbReference type="GO" id="GO:0017000">
    <property type="term" value="P:antibiotic biosynthetic process"/>
    <property type="evidence" value="ECO:0007669"/>
    <property type="project" value="UniProtKB-KW"/>
</dbReference>
<dbReference type="Gene3D" id="3.30.1050.30">
    <property type="match status" value="1"/>
</dbReference>
<dbReference type="InterPro" id="IPR029063">
    <property type="entry name" value="SAM-dependent_MTases_sf"/>
</dbReference>
<name>A0A2W2GD89_9ACTN</name>
<protein>
    <submittedName>
        <fullName evidence="7">Class I SAM-dependent methyltransferase</fullName>
    </submittedName>
</protein>
<sequence>MMDAHQATELAAALIAVADGDPAALTGTIERAGAGEVAALLADEMAFRCGVPAHGHEVGLRLDLLHEGKRWSRVLRCVPYRGVVVEPAGAVPVAATLTARLEETARGLFGPGAARRAGWCEVAIDEAAWPEIIAADGIAPHELKSAVRRAVDTVLATRTRRPDLEELTVAADCDKWGLVHWFAPHYDLHFRGLRERAVRVLEIGIGGYDDPDAGGESLRVWRRYFGRGLIFGLDVAAKGGLDAPRLTTLVGSQADRGRLRALAARYGPFDVVIDDGSHVGEHVLTAFEELFPHVRAGGCYAIEDLWSSYCPGYGGDGTDPGAPGTSVALLKSLIDRIHHREWGEGDEDSVGADTAGLHVYHNLAVIEKGVNAEIAIAPRIHRAARGF</sequence>
<comment type="pathway">
    <text evidence="1">Antibiotic biosynthesis.</text>
</comment>
<dbReference type="Pfam" id="PF17843">
    <property type="entry name" value="MycE_N"/>
    <property type="match status" value="1"/>
</dbReference>
<evidence type="ECO:0000313" key="8">
    <source>
        <dbReference type="Proteomes" id="UP000248544"/>
    </source>
</evidence>
<feature type="domain" description="Methyltransferase MycE N-terminal" evidence="6">
    <location>
        <begin position="13"/>
        <end position="117"/>
    </location>
</feature>
<dbReference type="EMBL" id="POUA01000217">
    <property type="protein sequence ID" value="PZG38225.1"/>
    <property type="molecule type" value="Genomic_DNA"/>
</dbReference>
<evidence type="ECO:0000256" key="4">
    <source>
        <dbReference type="ARBA" id="ARBA00022691"/>
    </source>
</evidence>
<dbReference type="Gene3D" id="3.40.50.150">
    <property type="entry name" value="Vaccinia Virus protein VP39"/>
    <property type="match status" value="1"/>
</dbReference>
<dbReference type="GO" id="GO:0032259">
    <property type="term" value="P:methylation"/>
    <property type="evidence" value="ECO:0007669"/>
    <property type="project" value="UniProtKB-KW"/>
</dbReference>
<reference evidence="7 8" key="1">
    <citation type="submission" date="2018-01" db="EMBL/GenBank/DDBJ databases">
        <title>Draft genome sequence of Sphaerisporangium sp. 7K107.</title>
        <authorList>
            <person name="Sahin N."/>
            <person name="Saygin H."/>
            <person name="Ay H."/>
        </authorList>
    </citation>
    <scope>NUCLEOTIDE SEQUENCE [LARGE SCALE GENOMIC DNA]</scope>
    <source>
        <strain evidence="7 8">7K107</strain>
    </source>
</reference>
<comment type="caution">
    <text evidence="7">The sequence shown here is derived from an EMBL/GenBank/DDBJ whole genome shotgun (WGS) entry which is preliminary data.</text>
</comment>
<evidence type="ECO:0000256" key="5">
    <source>
        <dbReference type="ARBA" id="ARBA00023194"/>
    </source>
</evidence>
<evidence type="ECO:0000256" key="1">
    <source>
        <dbReference type="ARBA" id="ARBA00004792"/>
    </source>
</evidence>
<dbReference type="AlphaFoldDB" id="A0A2W2GD89"/>
<proteinExistence type="predicted"/>